<protein>
    <submittedName>
        <fullName evidence="1">Uncharacterized protein</fullName>
    </submittedName>
</protein>
<dbReference type="Proteomes" id="UP001498421">
    <property type="component" value="Unassembled WGS sequence"/>
</dbReference>
<comment type="caution">
    <text evidence="1">The sequence shown here is derived from an EMBL/GenBank/DDBJ whole genome shotgun (WGS) entry which is preliminary data.</text>
</comment>
<gene>
    <name evidence="1" type="ORF">QQZ08_002530</name>
</gene>
<keyword evidence="2" id="KW-1185">Reference proteome</keyword>
<name>A0ABR1ID82_9HYPO</name>
<organism evidence="1 2">
    <name type="scientific">Neonectria magnoliae</name>
    <dbReference type="NCBI Taxonomy" id="2732573"/>
    <lineage>
        <taxon>Eukaryota</taxon>
        <taxon>Fungi</taxon>
        <taxon>Dikarya</taxon>
        <taxon>Ascomycota</taxon>
        <taxon>Pezizomycotina</taxon>
        <taxon>Sordariomycetes</taxon>
        <taxon>Hypocreomycetidae</taxon>
        <taxon>Hypocreales</taxon>
        <taxon>Nectriaceae</taxon>
        <taxon>Neonectria</taxon>
    </lineage>
</organism>
<reference evidence="1 2" key="1">
    <citation type="journal article" date="2025" name="Microbiol. Resour. Announc.">
        <title>Draft genome sequences for Neonectria magnoliae and Neonectria punicea, canker pathogens of Liriodendron tulipifera and Acer saccharum in West Virginia.</title>
        <authorList>
            <person name="Petronek H.M."/>
            <person name="Kasson M.T."/>
            <person name="Metheny A.M."/>
            <person name="Stauder C.M."/>
            <person name="Lovett B."/>
            <person name="Lynch S.C."/>
            <person name="Garnas J.R."/>
            <person name="Kasson L.R."/>
            <person name="Stajich J.E."/>
        </authorList>
    </citation>
    <scope>NUCLEOTIDE SEQUENCE [LARGE SCALE GENOMIC DNA]</scope>
    <source>
        <strain evidence="1 2">NRRL 64651</strain>
    </source>
</reference>
<dbReference type="EMBL" id="JAZAVK010000015">
    <property type="protein sequence ID" value="KAK7431000.1"/>
    <property type="molecule type" value="Genomic_DNA"/>
</dbReference>
<proteinExistence type="predicted"/>
<evidence type="ECO:0000313" key="1">
    <source>
        <dbReference type="EMBL" id="KAK7431000.1"/>
    </source>
</evidence>
<accession>A0ABR1ID82</accession>
<evidence type="ECO:0000313" key="2">
    <source>
        <dbReference type="Proteomes" id="UP001498421"/>
    </source>
</evidence>
<sequence length="246" mass="28443">MADNSPLRKVKDLSFLRRRSRDDAPILDVDYLCEAQTTVLVTGLSPWRWVAYCFVDTYFEHEDNREGVNFYDTTREVEDGHVLFQPDPFTAGNTEASRPRLDAREYYVTVFKTRLDQTKDEWDGMVSNMRSRIHSYIKSCPIKQADIQSGSFDDPHVVRQARHTAVETRSLLRLLIQKLKETISKTNSFKSNEVFKTVPGRASEYIPEIQKSIQDLETSLETLQFLDQDCEAYNDGALEMPISKRA</sequence>